<protein>
    <submittedName>
        <fullName evidence="1">Uncharacterized protein</fullName>
    </submittedName>
</protein>
<proteinExistence type="predicted"/>
<dbReference type="PATRIC" id="fig|1302272.5.peg.625"/>
<dbReference type="OrthoDB" id="2146345at2"/>
<sequence length="62" mass="7240">MEKDYSELMTQLKSGELDAVEVHPDEFMAFYEAYMAFESRKRIVGAAEKNGIITYRYDHEQG</sequence>
<keyword evidence="2" id="KW-1185">Reference proteome</keyword>
<dbReference type="Proteomes" id="UP000050911">
    <property type="component" value="Unassembled WGS sequence"/>
</dbReference>
<name>A0A0R1HKG3_9LACO</name>
<dbReference type="AlphaFoldDB" id="A0A0R1HKG3"/>
<gene>
    <name evidence="1" type="ORF">FC96_GL000626</name>
</gene>
<dbReference type="STRING" id="1302272.FC96_GL000626"/>
<accession>A0A0R1HKG3</accession>
<evidence type="ECO:0000313" key="2">
    <source>
        <dbReference type="Proteomes" id="UP000050911"/>
    </source>
</evidence>
<comment type="caution">
    <text evidence="1">The sequence shown here is derived from an EMBL/GenBank/DDBJ whole genome shotgun (WGS) entry which is preliminary data.</text>
</comment>
<evidence type="ECO:0000313" key="1">
    <source>
        <dbReference type="EMBL" id="KRK47166.1"/>
    </source>
</evidence>
<organism evidence="1 2">
    <name type="scientific">Secundilactobacillus kimchicus JCM 15530</name>
    <dbReference type="NCBI Taxonomy" id="1302272"/>
    <lineage>
        <taxon>Bacteria</taxon>
        <taxon>Bacillati</taxon>
        <taxon>Bacillota</taxon>
        <taxon>Bacilli</taxon>
        <taxon>Lactobacillales</taxon>
        <taxon>Lactobacillaceae</taxon>
        <taxon>Secundilactobacillus</taxon>
    </lineage>
</organism>
<dbReference type="RefSeq" id="WP_056943015.1">
    <property type="nucleotide sequence ID" value="NZ_AZCX01000011.1"/>
</dbReference>
<reference evidence="1 2" key="1">
    <citation type="journal article" date="2015" name="Genome Announc.">
        <title>Expanding the biotechnology potential of lactobacilli through comparative genomics of 213 strains and associated genera.</title>
        <authorList>
            <person name="Sun Z."/>
            <person name="Harris H.M."/>
            <person name="McCann A."/>
            <person name="Guo C."/>
            <person name="Argimon S."/>
            <person name="Zhang W."/>
            <person name="Yang X."/>
            <person name="Jeffery I.B."/>
            <person name="Cooney J.C."/>
            <person name="Kagawa T.F."/>
            <person name="Liu W."/>
            <person name="Song Y."/>
            <person name="Salvetti E."/>
            <person name="Wrobel A."/>
            <person name="Rasinkangas P."/>
            <person name="Parkhill J."/>
            <person name="Rea M.C."/>
            <person name="O'Sullivan O."/>
            <person name="Ritari J."/>
            <person name="Douillard F.P."/>
            <person name="Paul Ross R."/>
            <person name="Yang R."/>
            <person name="Briner A.E."/>
            <person name="Felis G.E."/>
            <person name="de Vos W.M."/>
            <person name="Barrangou R."/>
            <person name="Klaenhammer T.R."/>
            <person name="Caufield P.W."/>
            <person name="Cui Y."/>
            <person name="Zhang H."/>
            <person name="O'Toole P.W."/>
        </authorList>
    </citation>
    <scope>NUCLEOTIDE SEQUENCE [LARGE SCALE GENOMIC DNA]</scope>
    <source>
        <strain evidence="1 2">JCM 15530</strain>
    </source>
</reference>
<dbReference type="EMBL" id="AZCX01000011">
    <property type="protein sequence ID" value="KRK47166.1"/>
    <property type="molecule type" value="Genomic_DNA"/>
</dbReference>